<evidence type="ECO:0000313" key="3">
    <source>
        <dbReference type="EMBL" id="KAK4238337.1"/>
    </source>
</evidence>
<gene>
    <name evidence="3" type="ORF">C8A03DRAFT_33629</name>
</gene>
<dbReference type="PANTHER" id="PTHR33112">
    <property type="entry name" value="DOMAIN PROTEIN, PUTATIVE-RELATED"/>
    <property type="match status" value="1"/>
</dbReference>
<proteinExistence type="predicted"/>
<evidence type="ECO:0000313" key="4">
    <source>
        <dbReference type="Proteomes" id="UP001303760"/>
    </source>
</evidence>
<comment type="caution">
    <text evidence="3">The sequence shown here is derived from an EMBL/GenBank/DDBJ whole genome shotgun (WGS) entry which is preliminary data.</text>
</comment>
<keyword evidence="4" id="KW-1185">Reference proteome</keyword>
<feature type="compositionally biased region" description="Polar residues" evidence="1">
    <location>
        <begin position="78"/>
        <end position="95"/>
    </location>
</feature>
<reference evidence="3" key="1">
    <citation type="journal article" date="2023" name="Mol. Phylogenet. Evol.">
        <title>Genome-scale phylogeny and comparative genomics of the fungal order Sordariales.</title>
        <authorList>
            <person name="Hensen N."/>
            <person name="Bonometti L."/>
            <person name="Westerberg I."/>
            <person name="Brannstrom I.O."/>
            <person name="Guillou S."/>
            <person name="Cros-Aarteil S."/>
            <person name="Calhoun S."/>
            <person name="Haridas S."/>
            <person name="Kuo A."/>
            <person name="Mondo S."/>
            <person name="Pangilinan J."/>
            <person name="Riley R."/>
            <person name="LaButti K."/>
            <person name="Andreopoulos B."/>
            <person name="Lipzen A."/>
            <person name="Chen C."/>
            <person name="Yan M."/>
            <person name="Daum C."/>
            <person name="Ng V."/>
            <person name="Clum A."/>
            <person name="Steindorff A."/>
            <person name="Ohm R.A."/>
            <person name="Martin F."/>
            <person name="Silar P."/>
            <person name="Natvig D.O."/>
            <person name="Lalanne C."/>
            <person name="Gautier V."/>
            <person name="Ament-Velasquez S.L."/>
            <person name="Kruys A."/>
            <person name="Hutchinson M.I."/>
            <person name="Powell A.J."/>
            <person name="Barry K."/>
            <person name="Miller A.N."/>
            <person name="Grigoriev I.V."/>
            <person name="Debuchy R."/>
            <person name="Gladieux P."/>
            <person name="Hiltunen Thoren M."/>
            <person name="Johannesson H."/>
        </authorList>
    </citation>
    <scope>NUCLEOTIDE SEQUENCE</scope>
    <source>
        <strain evidence="3">CBS 532.94</strain>
    </source>
</reference>
<feature type="domain" description="Heterokaryon incompatibility" evidence="2">
    <location>
        <begin position="297"/>
        <end position="399"/>
    </location>
</feature>
<evidence type="ECO:0000259" key="2">
    <source>
        <dbReference type="Pfam" id="PF06985"/>
    </source>
</evidence>
<accession>A0AAN7HB45</accession>
<reference evidence="3" key="2">
    <citation type="submission" date="2023-05" db="EMBL/GenBank/DDBJ databases">
        <authorList>
            <consortium name="Lawrence Berkeley National Laboratory"/>
            <person name="Steindorff A."/>
            <person name="Hensen N."/>
            <person name="Bonometti L."/>
            <person name="Westerberg I."/>
            <person name="Brannstrom I.O."/>
            <person name="Guillou S."/>
            <person name="Cros-Aarteil S."/>
            <person name="Calhoun S."/>
            <person name="Haridas S."/>
            <person name="Kuo A."/>
            <person name="Mondo S."/>
            <person name="Pangilinan J."/>
            <person name="Riley R."/>
            <person name="Labutti K."/>
            <person name="Andreopoulos B."/>
            <person name="Lipzen A."/>
            <person name="Chen C."/>
            <person name="Yanf M."/>
            <person name="Daum C."/>
            <person name="Ng V."/>
            <person name="Clum A."/>
            <person name="Ohm R."/>
            <person name="Martin F."/>
            <person name="Silar P."/>
            <person name="Natvig D."/>
            <person name="Lalanne C."/>
            <person name="Gautier V."/>
            <person name="Ament-Velasquez S.L."/>
            <person name="Kruys A."/>
            <person name="Hutchinson M.I."/>
            <person name="Powell A.J."/>
            <person name="Barry K."/>
            <person name="Miller A.N."/>
            <person name="Grigoriev I.V."/>
            <person name="Debuchy R."/>
            <person name="Gladieux P."/>
            <person name="Thoren M.H."/>
            <person name="Johannesson H."/>
        </authorList>
    </citation>
    <scope>NUCLEOTIDE SEQUENCE</scope>
    <source>
        <strain evidence="3">CBS 532.94</strain>
    </source>
</reference>
<feature type="compositionally biased region" description="Basic and acidic residues" evidence="1">
    <location>
        <begin position="118"/>
        <end position="127"/>
    </location>
</feature>
<protein>
    <recommendedName>
        <fullName evidence="2">Heterokaryon incompatibility domain-containing protein</fullName>
    </recommendedName>
</protein>
<feature type="region of interest" description="Disordered" evidence="1">
    <location>
        <begin position="78"/>
        <end position="127"/>
    </location>
</feature>
<feature type="region of interest" description="Disordered" evidence="1">
    <location>
        <begin position="33"/>
        <end position="58"/>
    </location>
</feature>
<dbReference type="AlphaFoldDB" id="A0AAN7HB45"/>
<dbReference type="PANTHER" id="PTHR33112:SF1">
    <property type="entry name" value="HETEROKARYON INCOMPATIBILITY DOMAIN-CONTAINING PROTEIN"/>
    <property type="match status" value="1"/>
</dbReference>
<name>A0AAN7HB45_9PEZI</name>
<dbReference type="EMBL" id="MU860099">
    <property type="protein sequence ID" value="KAK4238337.1"/>
    <property type="molecule type" value="Genomic_DNA"/>
</dbReference>
<dbReference type="Pfam" id="PF06985">
    <property type="entry name" value="HET"/>
    <property type="match status" value="1"/>
</dbReference>
<evidence type="ECO:0000256" key="1">
    <source>
        <dbReference type="SAM" id="MobiDB-lite"/>
    </source>
</evidence>
<feature type="compositionally biased region" description="Polar residues" evidence="1">
    <location>
        <begin position="106"/>
        <end position="117"/>
    </location>
</feature>
<dbReference type="Proteomes" id="UP001303760">
    <property type="component" value="Unassembled WGS sequence"/>
</dbReference>
<feature type="compositionally biased region" description="Low complexity" evidence="1">
    <location>
        <begin position="37"/>
        <end position="50"/>
    </location>
</feature>
<organism evidence="3 4">
    <name type="scientific">Achaetomium macrosporum</name>
    <dbReference type="NCBI Taxonomy" id="79813"/>
    <lineage>
        <taxon>Eukaryota</taxon>
        <taxon>Fungi</taxon>
        <taxon>Dikarya</taxon>
        <taxon>Ascomycota</taxon>
        <taxon>Pezizomycotina</taxon>
        <taxon>Sordariomycetes</taxon>
        <taxon>Sordariomycetidae</taxon>
        <taxon>Sordariales</taxon>
        <taxon>Chaetomiaceae</taxon>
        <taxon>Achaetomium</taxon>
    </lineage>
</organism>
<dbReference type="InterPro" id="IPR010730">
    <property type="entry name" value="HET"/>
</dbReference>
<sequence length="816" mass="91193">MSSSNMQPRLPSFPLQIPPTCLECGWTLTDYTSQGTPSSELSGSPSSPSPARTVSLTGGGFFHVGPSSLTAGNPFGTSAVSPSAASTNTSGTPTLSRPFEIGTSAGFESTATGSTTQGDERPGTPEWLKDASEDLEASAGLCNNCQGLNLEARFHRAYDLYEGARRGQNTRKLEVYRSYEEGPPYLADFYYVAPLGDRLSRPSTCRLCSFLRKTIPDPEQGRYKILALCSTESYVFEAPQNDNKRGRRPWGLWNHNVFMAVFCKPKKPAAASLPGFRVINCTKSPPAVEVRPWAESYVALSYVWGPPSGDWPQTILDAVEVTKRLGEKYFKYLWVDRLGIDQSNAREKQFLISKMDAIYEGAEFTIIAASGDARTGLPGVGKTPRAEQPAVSLRKERRWPSDFGYYDEEGVYEDHQDEALKLLDITEEELLEASKDGEWFDPYRHGFRTRDRPDIVEMMKDLRLREKYDISDDQFRIFETFEQVVKLDGHIKAFISRNLSHGGDSYNAFLGVAARYSVDDGLSLVLGMPVWTGTLANGRQALHTTFVLSISTWAHEGELVYRGTKNSGIYVVNCARRDDFPSWTWVGWKGNVSFSKRAHAEEDDSTEPFGWSNGLHAGLFEAITDKGWVDQMHRGVWCADIAIDSSDGRHSLSLPSSSWASVRTIAVDQSRRWFLKIRNPLILPLEYLIESSMEGERKVELHSSVPITVEELEDDYHSGRVIAVLLLVAQSPRIFDGALRCILLRKVGNGGEEWERIGRLAVTIEEWAMNKLKRTPDFTAALPVDRFEEGIFTFNALATITEIYEIQLDVKDRRAS</sequence>